<evidence type="ECO:0000313" key="1">
    <source>
        <dbReference type="EMBL" id="CDN39513.1"/>
    </source>
</evidence>
<accession>W8YDE9</accession>
<protein>
    <submittedName>
        <fullName evidence="1">Uncharacterized protein</fullName>
    </submittedName>
</protein>
<proteinExistence type="predicted"/>
<name>W8YDE9_BACTU</name>
<sequence length="44" mass="5122">MRLYDDIIVYRRVSENAFGLPENSLVKHTVKEDDPVNSTSKIDR</sequence>
<dbReference type="AlphaFoldDB" id="W8YDE9"/>
<organism evidence="1">
    <name type="scientific">Bacillus thuringiensis DB27</name>
    <dbReference type="NCBI Taxonomy" id="1431339"/>
    <lineage>
        <taxon>Bacteria</taxon>
        <taxon>Bacillati</taxon>
        <taxon>Bacillota</taxon>
        <taxon>Bacilli</taxon>
        <taxon>Bacillales</taxon>
        <taxon>Bacillaceae</taxon>
        <taxon>Bacillus</taxon>
        <taxon>Bacillus cereus group</taxon>
    </lineage>
</organism>
<dbReference type="EMBL" id="HG810024">
    <property type="protein sequence ID" value="CDN39513.1"/>
    <property type="molecule type" value="Genomic_DNA"/>
</dbReference>
<dbReference type="HOGENOM" id="CLU_3212796_0_0_9"/>
<dbReference type="Proteomes" id="UP000030682">
    <property type="component" value="Unassembled WGS sequence"/>
</dbReference>
<reference evidence="1" key="1">
    <citation type="submission" date="2014-01" db="EMBL/GenBank/DDBJ databases">
        <title>Draft genome sequence of highly nematicidal Bacillus thuringiensis DB27.</title>
        <authorList>
            <person name="Iatsenko I."/>
            <person name="Pickard D."/>
            <person name="Corton C."/>
            <person name="Dougan G."/>
            <person name="Sommer R.J."/>
        </authorList>
    </citation>
    <scope>NUCLEOTIDE SEQUENCE [LARGE SCALE GENOMIC DNA]</scope>
    <source>
        <strain evidence="1">DB27</strain>
    </source>
</reference>
<reference evidence="1" key="2">
    <citation type="submission" date="2014-01" db="EMBL/GenBank/DDBJ databases">
        <authorList>
            <person name="Aslett M."/>
        </authorList>
    </citation>
    <scope>NUCLEOTIDE SEQUENCE [LARGE SCALE GENOMIC DNA]</scope>
    <source>
        <strain evidence="1">DB27</strain>
    </source>
</reference>
<gene>
    <name evidence="1" type="ORF">BTDB27_p000176</name>
</gene>